<evidence type="ECO:0000256" key="2">
    <source>
        <dbReference type="SAM" id="MobiDB-lite"/>
    </source>
</evidence>
<dbReference type="EMBL" id="JAUEPO010000004">
    <property type="protein sequence ID" value="KAK3323698.1"/>
    <property type="molecule type" value="Genomic_DNA"/>
</dbReference>
<evidence type="ECO:0000313" key="3">
    <source>
        <dbReference type="EMBL" id="KAK3323698.1"/>
    </source>
</evidence>
<reference evidence="3" key="1">
    <citation type="journal article" date="2023" name="Mol. Phylogenet. Evol.">
        <title>Genome-scale phylogeny and comparative genomics of the fungal order Sordariales.</title>
        <authorList>
            <person name="Hensen N."/>
            <person name="Bonometti L."/>
            <person name="Westerberg I."/>
            <person name="Brannstrom I.O."/>
            <person name="Guillou S."/>
            <person name="Cros-Aarteil S."/>
            <person name="Calhoun S."/>
            <person name="Haridas S."/>
            <person name="Kuo A."/>
            <person name="Mondo S."/>
            <person name="Pangilinan J."/>
            <person name="Riley R."/>
            <person name="LaButti K."/>
            <person name="Andreopoulos B."/>
            <person name="Lipzen A."/>
            <person name="Chen C."/>
            <person name="Yan M."/>
            <person name="Daum C."/>
            <person name="Ng V."/>
            <person name="Clum A."/>
            <person name="Steindorff A."/>
            <person name="Ohm R.A."/>
            <person name="Martin F."/>
            <person name="Silar P."/>
            <person name="Natvig D.O."/>
            <person name="Lalanne C."/>
            <person name="Gautier V."/>
            <person name="Ament-Velasquez S.L."/>
            <person name="Kruys A."/>
            <person name="Hutchinson M.I."/>
            <person name="Powell A.J."/>
            <person name="Barry K."/>
            <person name="Miller A.N."/>
            <person name="Grigoriev I.V."/>
            <person name="Debuchy R."/>
            <person name="Gladieux P."/>
            <person name="Hiltunen Thoren M."/>
            <person name="Johannesson H."/>
        </authorList>
    </citation>
    <scope>NUCLEOTIDE SEQUENCE</scope>
    <source>
        <strain evidence="3">SMH4131-1</strain>
    </source>
</reference>
<feature type="coiled-coil region" evidence="1">
    <location>
        <begin position="4"/>
        <end position="38"/>
    </location>
</feature>
<name>A0AAE0IEF7_9PEZI</name>
<accession>A0AAE0IEF7</accession>
<evidence type="ECO:0000313" key="4">
    <source>
        <dbReference type="Proteomes" id="UP001286456"/>
    </source>
</evidence>
<gene>
    <name evidence="3" type="ORF">B0T19DRAFT_443176</name>
</gene>
<proteinExistence type="predicted"/>
<organism evidence="3 4">
    <name type="scientific">Cercophora scortea</name>
    <dbReference type="NCBI Taxonomy" id="314031"/>
    <lineage>
        <taxon>Eukaryota</taxon>
        <taxon>Fungi</taxon>
        <taxon>Dikarya</taxon>
        <taxon>Ascomycota</taxon>
        <taxon>Pezizomycotina</taxon>
        <taxon>Sordariomycetes</taxon>
        <taxon>Sordariomycetidae</taxon>
        <taxon>Sordariales</taxon>
        <taxon>Lasiosphaeriaceae</taxon>
        <taxon>Cercophora</taxon>
    </lineage>
</organism>
<feature type="region of interest" description="Disordered" evidence="2">
    <location>
        <begin position="50"/>
        <end position="69"/>
    </location>
</feature>
<evidence type="ECO:0000256" key="1">
    <source>
        <dbReference type="SAM" id="Coils"/>
    </source>
</evidence>
<reference evidence="3" key="2">
    <citation type="submission" date="2023-06" db="EMBL/GenBank/DDBJ databases">
        <authorList>
            <consortium name="Lawrence Berkeley National Laboratory"/>
            <person name="Haridas S."/>
            <person name="Hensen N."/>
            <person name="Bonometti L."/>
            <person name="Westerberg I."/>
            <person name="Brannstrom I.O."/>
            <person name="Guillou S."/>
            <person name="Cros-Aarteil S."/>
            <person name="Calhoun S."/>
            <person name="Kuo A."/>
            <person name="Mondo S."/>
            <person name="Pangilinan J."/>
            <person name="Riley R."/>
            <person name="Labutti K."/>
            <person name="Andreopoulos B."/>
            <person name="Lipzen A."/>
            <person name="Chen C."/>
            <person name="Yanf M."/>
            <person name="Daum C."/>
            <person name="Ng V."/>
            <person name="Clum A."/>
            <person name="Steindorff A."/>
            <person name="Ohm R."/>
            <person name="Martin F."/>
            <person name="Silar P."/>
            <person name="Natvig D."/>
            <person name="Lalanne C."/>
            <person name="Gautier V."/>
            <person name="Ament-Velasquez S.L."/>
            <person name="Kruys A."/>
            <person name="Hutchinson M.I."/>
            <person name="Powell A.J."/>
            <person name="Barry K."/>
            <person name="Miller A.N."/>
            <person name="Grigoriev I.V."/>
            <person name="Debuchy R."/>
            <person name="Gladieux P."/>
            <person name="Thoren M.H."/>
            <person name="Johannesson H."/>
        </authorList>
    </citation>
    <scope>NUCLEOTIDE SEQUENCE</scope>
    <source>
        <strain evidence="3">SMH4131-1</strain>
    </source>
</reference>
<keyword evidence="1" id="KW-0175">Coiled coil</keyword>
<sequence>MTTLEDRLKEIAEIDAKIEEKKESIEKLKGELKTQNDLAARVDPDLVKMMSESASRSRERKGEAGTVDIDESVRKAQEKIIEIDEKIKEAEEELTLWEGELEKLEGDLDNVSLGSLEQLQEDKQRLEGH</sequence>
<comment type="caution">
    <text evidence="3">The sequence shown here is derived from an EMBL/GenBank/DDBJ whole genome shotgun (WGS) entry which is preliminary data.</text>
</comment>
<keyword evidence="4" id="KW-1185">Reference proteome</keyword>
<dbReference type="Proteomes" id="UP001286456">
    <property type="component" value="Unassembled WGS sequence"/>
</dbReference>
<dbReference type="AlphaFoldDB" id="A0AAE0IEF7"/>
<feature type="coiled-coil region" evidence="1">
    <location>
        <begin position="73"/>
        <end position="107"/>
    </location>
</feature>
<protein>
    <submittedName>
        <fullName evidence="3">Uncharacterized protein</fullName>
    </submittedName>
</protein>